<dbReference type="EMBL" id="BK015301">
    <property type="protein sequence ID" value="DAE00445.1"/>
    <property type="molecule type" value="Genomic_DNA"/>
</dbReference>
<sequence>MKKDLSTIKYVLDFSRGPSSELLEKLNYYNYDLMEAVMADKSDDSYSYRLDATGTLRSYYSPRYGCYANILGRCISPLELDEIVRNLNRYYKDIGKENVEVLYTSTNAAKLPLNMKPVFGYVGESGDELNPVRVYCIRNIVVQARGYIRSFIYYQFYREDLCEEGKMAFERILLTLPEDVSRKTAKFYSNQFCSLSELHRHIIDKEVGVSKYHSALRGDVRIIMDSFKVMEDYHSEQEYAGFKESGRPLN</sequence>
<proteinExistence type="predicted"/>
<accession>A0A8S5P1A0</accession>
<organism evidence="1">
    <name type="scientific">Myoviridae sp. ctLnO19</name>
    <dbReference type="NCBI Taxonomy" id="2825085"/>
    <lineage>
        <taxon>Viruses</taxon>
        <taxon>Duplodnaviria</taxon>
        <taxon>Heunggongvirae</taxon>
        <taxon>Uroviricota</taxon>
        <taxon>Caudoviricetes</taxon>
    </lineage>
</organism>
<name>A0A8S5P1A0_9CAUD</name>
<evidence type="ECO:0000313" key="1">
    <source>
        <dbReference type="EMBL" id="DAE00445.1"/>
    </source>
</evidence>
<protein>
    <submittedName>
        <fullName evidence="1">Uncharacterized protein</fullName>
    </submittedName>
</protein>
<reference evidence="1" key="1">
    <citation type="journal article" date="2021" name="Proc. Natl. Acad. Sci. U.S.A.">
        <title>A Catalog of Tens of Thousands of Viruses from Human Metagenomes Reveals Hidden Associations with Chronic Diseases.</title>
        <authorList>
            <person name="Tisza M.J."/>
            <person name="Buck C.B."/>
        </authorList>
    </citation>
    <scope>NUCLEOTIDE SEQUENCE</scope>
    <source>
        <strain evidence="1">CtLnO19</strain>
    </source>
</reference>